<gene>
    <name evidence="1" type="ORF">FSBG_00158</name>
</gene>
<dbReference type="HOGENOM" id="CLU_085718_1_0_0"/>
<accession>E5BEY0</accession>
<proteinExistence type="predicted"/>
<dbReference type="OrthoDB" id="79963at2"/>
<name>E5BEY0_9FUSO</name>
<sequence>MNIELKIEDDDIKLYLPNTHSIDFIKSLVKKIRENDVQVILTDRLSIDQNRLIWVLCHEYGELLGYTREEMRGILENEFCNEREIEYFSISPHKENACSMEIATEFIQFIIEHSIKMGVNLIIHEGKGPLMKRKQARDVVPDIRRFVLACLLNKTCAVCGRKNVELHHWDPIGSFGYEHDDGLQTRFISLCGEHHSEFHLIGAEEFERRYHLQGIWLSVNLVIALKKVYPWHFKGFKKEKYIKSLEVKNDERRNHKLKKDNL</sequence>
<reference evidence="1 2" key="1">
    <citation type="submission" date="2009-02" db="EMBL/GenBank/DDBJ databases">
        <title>The Genome Sequence of Fusobacterium sp. 3_1_5R.</title>
        <authorList>
            <consortium name="The Broad Institute Genome Sequencing Platform"/>
            <person name="Ward D."/>
            <person name="Young S.K."/>
            <person name="Kodira C.D."/>
            <person name="Zeng Q."/>
            <person name="Koehrsen M."/>
            <person name="Alvarado L."/>
            <person name="Berlin A."/>
            <person name="Borenstein D."/>
            <person name="Chen Z."/>
            <person name="Engels R."/>
            <person name="Freedman E."/>
            <person name="Gellesch M."/>
            <person name="Goldberg J."/>
            <person name="Griggs A."/>
            <person name="Gujja S."/>
            <person name="Heiman D."/>
            <person name="Hepburn T."/>
            <person name="Howarth C."/>
            <person name="Jen D."/>
            <person name="Larson L."/>
            <person name="Lewis B."/>
            <person name="Mehta T."/>
            <person name="Park D."/>
            <person name="Pearson M."/>
            <person name="Roberts A."/>
            <person name="Saif S."/>
            <person name="Shea T."/>
            <person name="Shenoy N."/>
            <person name="Sisk P."/>
            <person name="Stolte C."/>
            <person name="Sykes S."/>
            <person name="Walk T."/>
            <person name="White J."/>
            <person name="Yandava C."/>
            <person name="Allen-Vercoe E."/>
            <person name="Strauss J."/>
            <person name="Ambrose C."/>
            <person name="Lander E."/>
            <person name="Nusbaum C."/>
            <person name="Galagan J."/>
            <person name="Birren B."/>
        </authorList>
    </citation>
    <scope>NUCLEOTIDE SEQUENCE [LARGE SCALE GENOMIC DNA]</scope>
    <source>
        <strain evidence="1 2">3_1_5R</strain>
    </source>
</reference>
<organism evidence="1 2">
    <name type="scientific">Fusobacterium gonidiaformans 3-1-5R</name>
    <dbReference type="NCBI Taxonomy" id="469605"/>
    <lineage>
        <taxon>Bacteria</taxon>
        <taxon>Fusobacteriati</taxon>
        <taxon>Fusobacteriota</taxon>
        <taxon>Fusobacteriia</taxon>
        <taxon>Fusobacteriales</taxon>
        <taxon>Fusobacteriaceae</taxon>
        <taxon>Fusobacterium</taxon>
    </lineage>
</organism>
<protein>
    <submittedName>
        <fullName evidence="1">Uncharacterized protein</fullName>
    </submittedName>
</protein>
<dbReference type="InterPro" id="IPR041242">
    <property type="entry name" value="HNHc_6"/>
</dbReference>
<dbReference type="Proteomes" id="UP000002975">
    <property type="component" value="Unassembled WGS sequence"/>
</dbReference>
<dbReference type="RefSeq" id="WP_008800740.1">
    <property type="nucleotide sequence ID" value="NZ_GG657971.1"/>
</dbReference>
<dbReference type="EMBL" id="GG657971">
    <property type="protein sequence ID" value="EFS20661.1"/>
    <property type="molecule type" value="Genomic_DNA"/>
</dbReference>
<dbReference type="AlphaFoldDB" id="E5BEY0"/>
<evidence type="ECO:0000313" key="1">
    <source>
        <dbReference type="EMBL" id="EFS20661.1"/>
    </source>
</evidence>
<dbReference type="Pfam" id="PF16784">
    <property type="entry name" value="HNHc_6"/>
    <property type="match status" value="1"/>
</dbReference>
<keyword evidence="2" id="KW-1185">Reference proteome</keyword>
<evidence type="ECO:0000313" key="2">
    <source>
        <dbReference type="Proteomes" id="UP000002975"/>
    </source>
</evidence>
<dbReference type="BioCyc" id="FSP469605-HMP:GTSP-160-MONOMER"/>